<evidence type="ECO:0000256" key="1">
    <source>
        <dbReference type="ARBA" id="ARBA00000083"/>
    </source>
</evidence>
<comment type="catalytic activity">
    <reaction evidence="1">
        <text>UDP-alpha-D-glucose = UDP-alpha-D-galactose</text>
        <dbReference type="Rhea" id="RHEA:22168"/>
        <dbReference type="ChEBI" id="CHEBI:58885"/>
        <dbReference type="ChEBI" id="CHEBI:66914"/>
        <dbReference type="EC" id="5.1.3.2"/>
    </reaction>
</comment>
<dbReference type="NCBIfam" id="TIGR01179">
    <property type="entry name" value="galE"/>
    <property type="match status" value="1"/>
</dbReference>
<dbReference type="PANTHER" id="PTHR43725">
    <property type="entry name" value="UDP-GLUCOSE 4-EPIMERASE"/>
    <property type="match status" value="1"/>
</dbReference>
<proteinExistence type="inferred from homology"/>
<comment type="caution">
    <text evidence="11">The sequence shown here is derived from an EMBL/GenBank/DDBJ whole genome shotgun (WGS) entry which is preliminary data.</text>
</comment>
<evidence type="ECO:0000256" key="3">
    <source>
        <dbReference type="ARBA" id="ARBA00004947"/>
    </source>
</evidence>
<comment type="similarity">
    <text evidence="9">In the C-terminal section; belongs to the aldose epimerase family.</text>
</comment>
<keyword evidence="6" id="KW-0413">Isomerase</keyword>
<dbReference type="NCBIfam" id="NF007956">
    <property type="entry name" value="PRK10675.1"/>
    <property type="match status" value="1"/>
</dbReference>
<protein>
    <recommendedName>
        <fullName evidence="10">NAD(P)-binding domain-containing protein</fullName>
    </recommendedName>
</protein>
<keyword evidence="12" id="KW-1185">Reference proteome</keyword>
<dbReference type="Pfam" id="PF16363">
    <property type="entry name" value="GDP_Man_Dehyd"/>
    <property type="match status" value="1"/>
</dbReference>
<evidence type="ECO:0000313" key="12">
    <source>
        <dbReference type="Proteomes" id="UP000612746"/>
    </source>
</evidence>
<evidence type="ECO:0000256" key="4">
    <source>
        <dbReference type="ARBA" id="ARBA00005028"/>
    </source>
</evidence>
<dbReference type="Gene3D" id="3.40.50.720">
    <property type="entry name" value="NAD(P)-binding Rossmann-like Domain"/>
    <property type="match status" value="1"/>
</dbReference>
<evidence type="ECO:0000256" key="7">
    <source>
        <dbReference type="ARBA" id="ARBA00037676"/>
    </source>
</evidence>
<dbReference type="EMBL" id="JAEPRA010000014">
    <property type="protein sequence ID" value="KAG2176072.1"/>
    <property type="molecule type" value="Genomic_DNA"/>
</dbReference>
<dbReference type="SUPFAM" id="SSF51735">
    <property type="entry name" value="NAD(P)-binding Rossmann-fold domains"/>
    <property type="match status" value="1"/>
</dbReference>
<dbReference type="OrthoDB" id="9402762at2759"/>
<dbReference type="GO" id="GO:0006012">
    <property type="term" value="P:galactose metabolic process"/>
    <property type="evidence" value="ECO:0007669"/>
    <property type="project" value="InterPro"/>
</dbReference>
<organism evidence="11 12">
    <name type="scientific">Umbelopsis vinacea</name>
    <dbReference type="NCBI Taxonomy" id="44442"/>
    <lineage>
        <taxon>Eukaryota</taxon>
        <taxon>Fungi</taxon>
        <taxon>Fungi incertae sedis</taxon>
        <taxon>Mucoromycota</taxon>
        <taxon>Mucoromycotina</taxon>
        <taxon>Umbelopsidomycetes</taxon>
        <taxon>Umbelopsidales</taxon>
        <taxon>Umbelopsidaceae</taxon>
        <taxon>Umbelopsis</taxon>
    </lineage>
</organism>
<comment type="function">
    <text evidence="7">Mutarotase converts alpha-aldose to the beta-anomer. It is active on D-glucose, L-arabinose, D-xylose, D-galactose, maltose and lactose.</text>
</comment>
<evidence type="ECO:0000256" key="6">
    <source>
        <dbReference type="ARBA" id="ARBA00023235"/>
    </source>
</evidence>
<gene>
    <name evidence="11" type="ORF">INT44_000551</name>
</gene>
<evidence type="ECO:0000256" key="9">
    <source>
        <dbReference type="ARBA" id="ARBA00038238"/>
    </source>
</evidence>
<evidence type="ECO:0000313" key="11">
    <source>
        <dbReference type="EMBL" id="KAG2176072.1"/>
    </source>
</evidence>
<evidence type="ECO:0000256" key="8">
    <source>
        <dbReference type="ARBA" id="ARBA00037955"/>
    </source>
</evidence>
<keyword evidence="5" id="KW-0520">NAD</keyword>
<dbReference type="GO" id="GO:0005829">
    <property type="term" value="C:cytosol"/>
    <property type="evidence" value="ECO:0007669"/>
    <property type="project" value="TreeGrafter"/>
</dbReference>
<evidence type="ECO:0000256" key="5">
    <source>
        <dbReference type="ARBA" id="ARBA00023027"/>
    </source>
</evidence>
<evidence type="ECO:0000259" key="10">
    <source>
        <dbReference type="Pfam" id="PF16363"/>
    </source>
</evidence>
<dbReference type="InterPro" id="IPR016040">
    <property type="entry name" value="NAD(P)-bd_dom"/>
</dbReference>
<dbReference type="Gene3D" id="3.90.25.10">
    <property type="entry name" value="UDP-galactose 4-epimerase, domain 1"/>
    <property type="match status" value="1"/>
</dbReference>
<reference evidence="11" key="1">
    <citation type="submission" date="2020-12" db="EMBL/GenBank/DDBJ databases">
        <title>Metabolic potential, ecology and presence of endohyphal bacteria is reflected in genomic diversity of Mucoromycotina.</title>
        <authorList>
            <person name="Muszewska A."/>
            <person name="Okrasinska A."/>
            <person name="Steczkiewicz K."/>
            <person name="Drgas O."/>
            <person name="Orlowska M."/>
            <person name="Perlinska-Lenart U."/>
            <person name="Aleksandrzak-Piekarczyk T."/>
            <person name="Szatraj K."/>
            <person name="Zielenkiewicz U."/>
            <person name="Pilsyk S."/>
            <person name="Malc E."/>
            <person name="Mieczkowski P."/>
            <person name="Kruszewska J.S."/>
            <person name="Biernat P."/>
            <person name="Pawlowska J."/>
        </authorList>
    </citation>
    <scope>NUCLEOTIDE SEQUENCE</scope>
    <source>
        <strain evidence="11">WA0000051536</strain>
    </source>
</reference>
<evidence type="ECO:0000256" key="2">
    <source>
        <dbReference type="ARBA" id="ARBA00001911"/>
    </source>
</evidence>
<dbReference type="PANTHER" id="PTHR43725:SF47">
    <property type="entry name" value="UDP-GLUCOSE 4-EPIMERASE"/>
    <property type="match status" value="1"/>
</dbReference>
<sequence length="466" mass="51670">MSVCSDWNEIVSALILRFKEVDYSHNTRPRLYEVPCFGFRSVVVGASKPRSSMLRHSDRKGASVARGDAIRIYISSSSLHIRVSFHNYTTLSINFTFLSPCWPLAMIHNMFLLLVEQAISFIPCLPSGSHTVVELLEHGQNVVVVDNLYNASYEAILRIEQITGKKVHFFKCDILNLDGLRKVFNKFDVWSVIHFAGLKAVGESTQIPLAYYRNSITGTLNLLQAMNETNVKNFVFSSSATVYGNPPVIPIPETSPIGSTNPYGRTKTFIEQILMDLCAADPNFNAALLRYFNPAGAHPSGLMGESPNGVPNNLMPFLSQVAIGKRDKLRVFGDDYPTKDGTAIRDYIHVVDVSLGHLAALEKLKTNPGCVVYNLGSGEGSTVLEMIQAMNKAVGRKLSYELCPRRPGDVTNLTADPSKANKELNWKAEKTLDEMCVSLWNWQTKNPNGFEGFDVNPPAECIVDNL</sequence>
<name>A0A8H7PL65_9FUNG</name>
<dbReference type="InterPro" id="IPR005886">
    <property type="entry name" value="UDP_G4E"/>
</dbReference>
<feature type="domain" description="NAD(P)-binding" evidence="10">
    <location>
        <begin position="128"/>
        <end position="436"/>
    </location>
</feature>
<comment type="pathway">
    <text evidence="4">Carbohydrate metabolism; hexose metabolism.</text>
</comment>
<comment type="similarity">
    <text evidence="8">In the N-terminal section; belongs to the NAD(P)-dependent epimerase/dehydratase family.</text>
</comment>
<dbReference type="AlphaFoldDB" id="A0A8H7PL65"/>
<dbReference type="CDD" id="cd05247">
    <property type="entry name" value="UDP_G4E_1_SDR_e"/>
    <property type="match status" value="1"/>
</dbReference>
<comment type="cofactor">
    <cofactor evidence="2">
        <name>NAD(+)</name>
        <dbReference type="ChEBI" id="CHEBI:57540"/>
    </cofactor>
</comment>
<dbReference type="GO" id="GO:0003978">
    <property type="term" value="F:UDP-glucose 4-epimerase activity"/>
    <property type="evidence" value="ECO:0007669"/>
    <property type="project" value="UniProtKB-EC"/>
</dbReference>
<dbReference type="InterPro" id="IPR036291">
    <property type="entry name" value="NAD(P)-bd_dom_sf"/>
</dbReference>
<comment type="pathway">
    <text evidence="3">Carbohydrate metabolism; galactose metabolism.</text>
</comment>
<dbReference type="Proteomes" id="UP000612746">
    <property type="component" value="Unassembled WGS sequence"/>
</dbReference>
<accession>A0A8H7PL65</accession>